<protein>
    <recommendedName>
        <fullName evidence="3">Ribosome maturation factor RimP</fullName>
    </recommendedName>
</protein>
<dbReference type="PANTHER" id="PTHR33867">
    <property type="entry name" value="RIBOSOME MATURATION FACTOR RIMP"/>
    <property type="match status" value="1"/>
</dbReference>
<proteinExistence type="inferred from homology"/>
<dbReference type="SUPFAM" id="SSF75420">
    <property type="entry name" value="YhbC-like, N-terminal domain"/>
    <property type="match status" value="1"/>
</dbReference>
<comment type="subcellular location">
    <subcellularLocation>
        <location evidence="3">Cytoplasm</location>
    </subcellularLocation>
</comment>
<evidence type="ECO:0000259" key="4">
    <source>
        <dbReference type="Pfam" id="PF02576"/>
    </source>
</evidence>
<dbReference type="InterPro" id="IPR028989">
    <property type="entry name" value="RimP_N"/>
</dbReference>
<feature type="domain" description="Ribosome maturation factor RimP C-terminal" evidence="5">
    <location>
        <begin position="88"/>
        <end position="153"/>
    </location>
</feature>
<dbReference type="AlphaFoldDB" id="A0A1M6U7K8"/>
<dbReference type="RefSeq" id="WP_072915124.1">
    <property type="nucleotide sequence ID" value="NZ_FRAR01000019.1"/>
</dbReference>
<gene>
    <name evidence="3" type="primary">rimP</name>
    <name evidence="6" type="ORF">SAMN02745123_02618</name>
</gene>
<dbReference type="Pfam" id="PF17384">
    <property type="entry name" value="DUF150_C"/>
    <property type="match status" value="1"/>
</dbReference>
<keyword evidence="7" id="KW-1185">Reference proteome</keyword>
<feature type="domain" description="Ribosome maturation factor RimP N-terminal" evidence="4">
    <location>
        <begin position="14"/>
        <end position="85"/>
    </location>
</feature>
<evidence type="ECO:0000256" key="3">
    <source>
        <dbReference type="HAMAP-Rule" id="MF_01077"/>
    </source>
</evidence>
<dbReference type="Gene3D" id="2.30.30.180">
    <property type="entry name" value="Ribosome maturation factor RimP, C-terminal domain"/>
    <property type="match status" value="1"/>
</dbReference>
<keyword evidence="1 3" id="KW-0963">Cytoplasm</keyword>
<dbReference type="GO" id="GO:0005829">
    <property type="term" value="C:cytosol"/>
    <property type="evidence" value="ECO:0007669"/>
    <property type="project" value="TreeGrafter"/>
</dbReference>
<dbReference type="GO" id="GO:0006412">
    <property type="term" value="P:translation"/>
    <property type="evidence" value="ECO:0007669"/>
    <property type="project" value="TreeGrafter"/>
</dbReference>
<dbReference type="STRING" id="1121421.SAMN02745123_02618"/>
<dbReference type="GO" id="GO:0000028">
    <property type="term" value="P:ribosomal small subunit assembly"/>
    <property type="evidence" value="ECO:0007669"/>
    <property type="project" value="TreeGrafter"/>
</dbReference>
<dbReference type="InterPro" id="IPR003728">
    <property type="entry name" value="Ribosome_maturation_RimP"/>
</dbReference>
<reference evidence="7" key="1">
    <citation type="submission" date="2016-11" db="EMBL/GenBank/DDBJ databases">
        <authorList>
            <person name="Varghese N."/>
            <person name="Submissions S."/>
        </authorList>
    </citation>
    <scope>NUCLEOTIDE SEQUENCE [LARGE SCALE GENOMIC DNA]</scope>
    <source>
        <strain evidence="7">DSM 10349</strain>
    </source>
</reference>
<comment type="similarity">
    <text evidence="3">Belongs to the RimP family.</text>
</comment>
<accession>A0A1M6U7K8</accession>
<evidence type="ECO:0000313" key="6">
    <source>
        <dbReference type="EMBL" id="SHK65136.1"/>
    </source>
</evidence>
<dbReference type="Proteomes" id="UP000183997">
    <property type="component" value="Unassembled WGS sequence"/>
</dbReference>
<dbReference type="PANTHER" id="PTHR33867:SF1">
    <property type="entry name" value="RIBOSOME MATURATION FACTOR RIMP"/>
    <property type="match status" value="1"/>
</dbReference>
<dbReference type="InterPro" id="IPR028998">
    <property type="entry name" value="RimP_C"/>
</dbReference>
<dbReference type="OrthoDB" id="9805006at2"/>
<organism evidence="6 7">
    <name type="scientific">Desulforamulus aeronauticus DSM 10349</name>
    <dbReference type="NCBI Taxonomy" id="1121421"/>
    <lineage>
        <taxon>Bacteria</taxon>
        <taxon>Bacillati</taxon>
        <taxon>Bacillota</taxon>
        <taxon>Clostridia</taxon>
        <taxon>Eubacteriales</taxon>
        <taxon>Peptococcaceae</taxon>
        <taxon>Desulforamulus</taxon>
    </lineage>
</organism>
<dbReference type="InterPro" id="IPR036847">
    <property type="entry name" value="RimP_C_sf"/>
</dbReference>
<dbReference type="NCBIfam" id="NF000928">
    <property type="entry name" value="PRK00092.1-2"/>
    <property type="match status" value="1"/>
</dbReference>
<dbReference type="Gene3D" id="3.30.300.70">
    <property type="entry name" value="RimP-like superfamily, N-terminal"/>
    <property type="match status" value="1"/>
</dbReference>
<comment type="function">
    <text evidence="3">Required for maturation of 30S ribosomal subunits.</text>
</comment>
<dbReference type="CDD" id="cd01734">
    <property type="entry name" value="YlxS_C"/>
    <property type="match status" value="1"/>
</dbReference>
<dbReference type="EMBL" id="FRAR01000019">
    <property type="protein sequence ID" value="SHK65136.1"/>
    <property type="molecule type" value="Genomic_DNA"/>
</dbReference>
<evidence type="ECO:0000313" key="7">
    <source>
        <dbReference type="Proteomes" id="UP000183997"/>
    </source>
</evidence>
<dbReference type="SUPFAM" id="SSF74942">
    <property type="entry name" value="YhbC-like, C-terminal domain"/>
    <property type="match status" value="1"/>
</dbReference>
<dbReference type="Pfam" id="PF02576">
    <property type="entry name" value="RimP_N"/>
    <property type="match status" value="1"/>
</dbReference>
<name>A0A1M6U7K8_9FIRM</name>
<evidence type="ECO:0000256" key="2">
    <source>
        <dbReference type="ARBA" id="ARBA00022517"/>
    </source>
</evidence>
<evidence type="ECO:0000256" key="1">
    <source>
        <dbReference type="ARBA" id="ARBA00022490"/>
    </source>
</evidence>
<dbReference type="FunFam" id="3.30.300.70:FF:000001">
    <property type="entry name" value="Ribosome maturation factor RimP"/>
    <property type="match status" value="1"/>
</dbReference>
<dbReference type="InterPro" id="IPR035956">
    <property type="entry name" value="RimP_N_sf"/>
</dbReference>
<dbReference type="HAMAP" id="MF_01077">
    <property type="entry name" value="RimP"/>
    <property type="match status" value="1"/>
</dbReference>
<evidence type="ECO:0000259" key="5">
    <source>
        <dbReference type="Pfam" id="PF17384"/>
    </source>
</evidence>
<sequence length="153" mass="16987">MTKKNVTENIAVAVKPIVEAENLELVDVEYVKEGGNWYLRIFIDKLGGVDLDDCQAVSEKIDTLLDELDPISQAYFLEVSSPGLERPLKTPEDFQRFKGHLVNITTFAPVDGAKSFTGTLMDYTEEGIQVEVKGKSVLVPHKQVASSRLAVEF</sequence>
<keyword evidence="2 3" id="KW-0690">Ribosome biogenesis</keyword>